<evidence type="ECO:0000259" key="1">
    <source>
        <dbReference type="SMART" id="SM00481"/>
    </source>
</evidence>
<dbReference type="InterPro" id="IPR016195">
    <property type="entry name" value="Pol/histidinol_Pase-like"/>
</dbReference>
<comment type="caution">
    <text evidence="2">The sequence shown here is derived from an EMBL/GenBank/DDBJ whole genome shotgun (WGS) entry which is preliminary data.</text>
</comment>
<dbReference type="InterPro" id="IPR003141">
    <property type="entry name" value="Pol/His_phosphatase_N"/>
</dbReference>
<feature type="domain" description="Polymerase/histidinol phosphatase N-terminal" evidence="1">
    <location>
        <begin position="6"/>
        <end position="73"/>
    </location>
</feature>
<dbReference type="SMART" id="SM00481">
    <property type="entry name" value="POLIIIAc"/>
    <property type="match status" value="1"/>
</dbReference>
<dbReference type="InterPro" id="IPR004013">
    <property type="entry name" value="PHP_dom"/>
</dbReference>
<dbReference type="EMBL" id="WKAE01000063">
    <property type="protein sequence ID" value="MCF5629318.1"/>
    <property type="molecule type" value="Genomic_DNA"/>
</dbReference>
<dbReference type="Gene3D" id="3.20.20.140">
    <property type="entry name" value="Metal-dependent hydrolases"/>
    <property type="match status" value="1"/>
</dbReference>
<proteinExistence type="predicted"/>
<protein>
    <submittedName>
        <fullName evidence="2">PHP domain-containing protein</fullName>
    </submittedName>
</protein>
<dbReference type="AlphaFoldDB" id="A0A9Q4FGP1"/>
<dbReference type="RefSeq" id="WP_236452585.1">
    <property type="nucleotide sequence ID" value="NZ_WKAE01000063.1"/>
</dbReference>
<feature type="non-terminal residue" evidence="2">
    <location>
        <position position="179"/>
    </location>
</feature>
<name>A0A9Q4FGP1_PSESX</name>
<dbReference type="InterPro" id="IPR004805">
    <property type="entry name" value="DnaE2/DnaE/PolC"/>
</dbReference>
<gene>
    <name evidence="2" type="ORF">GIV53_08325</name>
</gene>
<dbReference type="Proteomes" id="UP000814010">
    <property type="component" value="Unassembled WGS sequence"/>
</dbReference>
<dbReference type="Pfam" id="PF02811">
    <property type="entry name" value="PHP"/>
    <property type="match status" value="1"/>
</dbReference>
<dbReference type="SUPFAM" id="SSF89550">
    <property type="entry name" value="PHP domain-like"/>
    <property type="match status" value="1"/>
</dbReference>
<sequence>MSTDYAELHCLSNFSFQRGASSALELFERAVRHGYTALAITDECTLAGIVRALQASQKTALPLIVGSEMHIENGPKIVLLVEDKTGYEALCKLITAARRRAKKGEYRLLREDFQLSSGGLLAIWLPDIEGDAQACLAQGNWLREHFAERLWLGVELHRGADDDQRLADLLALAQSLGIP</sequence>
<evidence type="ECO:0000313" key="3">
    <source>
        <dbReference type="Proteomes" id="UP000814010"/>
    </source>
</evidence>
<reference evidence="2" key="1">
    <citation type="submission" date="2019-11" db="EMBL/GenBank/DDBJ databases">
        <title>Epiphytic Pseudomonas syringae from cherry orchards.</title>
        <authorList>
            <person name="Hulin M.T."/>
        </authorList>
    </citation>
    <scope>NUCLEOTIDE SEQUENCE</scope>
    <source>
        <strain evidence="2">PA-2-5E</strain>
    </source>
</reference>
<dbReference type="GO" id="GO:0008408">
    <property type="term" value="F:3'-5' exonuclease activity"/>
    <property type="evidence" value="ECO:0007669"/>
    <property type="project" value="InterPro"/>
</dbReference>
<organism evidence="2 3">
    <name type="scientific">Pseudomonas syringae</name>
    <dbReference type="NCBI Taxonomy" id="317"/>
    <lineage>
        <taxon>Bacteria</taxon>
        <taxon>Pseudomonadati</taxon>
        <taxon>Pseudomonadota</taxon>
        <taxon>Gammaproteobacteria</taxon>
        <taxon>Pseudomonadales</taxon>
        <taxon>Pseudomonadaceae</taxon>
        <taxon>Pseudomonas</taxon>
    </lineage>
</organism>
<accession>A0A9Q4FGP1</accession>
<dbReference type="PANTHER" id="PTHR32294">
    <property type="entry name" value="DNA POLYMERASE III SUBUNIT ALPHA"/>
    <property type="match status" value="1"/>
</dbReference>
<dbReference type="PANTHER" id="PTHR32294:SF4">
    <property type="entry name" value="ERROR-PRONE DNA POLYMERASE"/>
    <property type="match status" value="1"/>
</dbReference>
<evidence type="ECO:0000313" key="2">
    <source>
        <dbReference type="EMBL" id="MCF5629318.1"/>
    </source>
</evidence>
<dbReference type="GO" id="GO:0006260">
    <property type="term" value="P:DNA replication"/>
    <property type="evidence" value="ECO:0007669"/>
    <property type="project" value="InterPro"/>
</dbReference>